<protein>
    <submittedName>
        <fullName evidence="1">Transposase</fullName>
    </submittedName>
</protein>
<dbReference type="GO" id="GO:0003677">
    <property type="term" value="F:DNA binding"/>
    <property type="evidence" value="ECO:0007669"/>
    <property type="project" value="InterPro"/>
</dbReference>
<dbReference type="EMBL" id="JANJZL010000004">
    <property type="protein sequence ID" value="MCR2043992.1"/>
    <property type="molecule type" value="Genomic_DNA"/>
</dbReference>
<proteinExistence type="predicted"/>
<gene>
    <name evidence="1" type="ORF">NSA23_07630</name>
</gene>
<dbReference type="RefSeq" id="WP_042682989.1">
    <property type="nucleotide sequence ID" value="NZ_CABKTM010000049.1"/>
</dbReference>
<dbReference type="InterPro" id="IPR002514">
    <property type="entry name" value="Transposase_8"/>
</dbReference>
<dbReference type="AlphaFoldDB" id="A0A9X2MIX3"/>
<reference evidence="1" key="1">
    <citation type="submission" date="2022-07" db="EMBL/GenBank/DDBJ databases">
        <title>Enhanced cultured diversity of the mouse gut microbiota enables custom-made synthetic communities.</title>
        <authorList>
            <person name="Afrizal A."/>
        </authorList>
    </citation>
    <scope>NUCLEOTIDE SEQUENCE</scope>
    <source>
        <strain evidence="1">DSM 29482</strain>
    </source>
</reference>
<dbReference type="SUPFAM" id="SSF46689">
    <property type="entry name" value="Homeodomain-like"/>
    <property type="match status" value="1"/>
</dbReference>
<accession>A0A9X2MIX3</accession>
<dbReference type="GO" id="GO:0004803">
    <property type="term" value="F:transposase activity"/>
    <property type="evidence" value="ECO:0007669"/>
    <property type="project" value="InterPro"/>
</dbReference>
<keyword evidence="2" id="KW-1185">Reference proteome</keyword>
<organism evidence="1 2">
    <name type="scientific">Anaerosalibacter massiliensis</name>
    <dbReference type="NCBI Taxonomy" id="1347392"/>
    <lineage>
        <taxon>Bacteria</taxon>
        <taxon>Bacillati</taxon>
        <taxon>Bacillota</taxon>
        <taxon>Tissierellia</taxon>
        <taxon>Tissierellales</taxon>
        <taxon>Sporanaerobacteraceae</taxon>
        <taxon>Anaerosalibacter</taxon>
    </lineage>
</organism>
<dbReference type="OrthoDB" id="1707197at2"/>
<evidence type="ECO:0000313" key="2">
    <source>
        <dbReference type="Proteomes" id="UP001142078"/>
    </source>
</evidence>
<dbReference type="Proteomes" id="UP001142078">
    <property type="component" value="Unassembled WGS sequence"/>
</dbReference>
<dbReference type="InterPro" id="IPR009057">
    <property type="entry name" value="Homeodomain-like_sf"/>
</dbReference>
<dbReference type="Pfam" id="PF01527">
    <property type="entry name" value="HTH_Tnp_1"/>
    <property type="match status" value="1"/>
</dbReference>
<name>A0A9X2MIX3_9FIRM</name>
<dbReference type="GO" id="GO:0006313">
    <property type="term" value="P:DNA transposition"/>
    <property type="evidence" value="ECO:0007669"/>
    <property type="project" value="InterPro"/>
</dbReference>
<evidence type="ECO:0000313" key="1">
    <source>
        <dbReference type="EMBL" id="MCR2043992.1"/>
    </source>
</evidence>
<comment type="caution">
    <text evidence="1">The sequence shown here is derived from an EMBL/GenBank/DDBJ whole genome shotgun (WGS) entry which is preliminary data.</text>
</comment>
<sequence>MKGKNKRYPEEFKRQIVKEVGETGNATLVARKHDLVPGTVTRWVRESKKNNKLTQNNHYISNTNSDSIEKKNEQLKKLLGEKNLEIAILRDLLKKRTDDRRQSRCSKKVD</sequence>